<keyword evidence="1" id="KW-1133">Transmembrane helix</keyword>
<dbReference type="EMBL" id="PQSP01000003">
    <property type="protein sequence ID" value="RUS66859.1"/>
    <property type="molecule type" value="Genomic_DNA"/>
</dbReference>
<dbReference type="Proteomes" id="UP000286947">
    <property type="component" value="Unassembled WGS sequence"/>
</dbReference>
<dbReference type="AlphaFoldDB" id="A0A433SDM4"/>
<name>A0A433SDM4_9BURK</name>
<evidence type="ECO:0000313" key="3">
    <source>
        <dbReference type="Proteomes" id="UP000286947"/>
    </source>
</evidence>
<evidence type="ECO:0000256" key="1">
    <source>
        <dbReference type="SAM" id="Phobius"/>
    </source>
</evidence>
<protein>
    <recommendedName>
        <fullName evidence="4">Transmembrane protein</fullName>
    </recommendedName>
</protein>
<feature type="transmembrane region" description="Helical" evidence="1">
    <location>
        <begin position="252"/>
        <end position="273"/>
    </location>
</feature>
<organism evidence="2 3">
    <name type="scientific">Saezia sanguinis</name>
    <dbReference type="NCBI Taxonomy" id="1965230"/>
    <lineage>
        <taxon>Bacteria</taxon>
        <taxon>Pseudomonadati</taxon>
        <taxon>Pseudomonadota</taxon>
        <taxon>Betaproteobacteria</taxon>
        <taxon>Burkholderiales</taxon>
        <taxon>Saeziaceae</taxon>
        <taxon>Saezia</taxon>
    </lineage>
</organism>
<comment type="caution">
    <text evidence="2">The sequence shown here is derived from an EMBL/GenBank/DDBJ whole genome shotgun (WGS) entry which is preliminary data.</text>
</comment>
<proteinExistence type="predicted"/>
<keyword evidence="1" id="KW-0812">Transmembrane</keyword>
<reference evidence="2 3" key="1">
    <citation type="submission" date="2018-01" db="EMBL/GenBank/DDBJ databases">
        <title>Saezia sanguinis gen. nov., sp. nov., in the order Burkholderiales isolated from human blood.</title>
        <authorList>
            <person name="Medina-Pascual M.J."/>
            <person name="Valdezate S."/>
            <person name="Monzon S."/>
            <person name="Cuesta I."/>
            <person name="Carrasco G."/>
            <person name="Villalon P."/>
            <person name="Saez-Nieto J.A."/>
        </authorList>
    </citation>
    <scope>NUCLEOTIDE SEQUENCE [LARGE SCALE GENOMIC DNA]</scope>
    <source>
        <strain evidence="2 3">CNM695-12</strain>
    </source>
</reference>
<accession>A0A433SDM4</accession>
<sequence>MTEQCLSQPLSPIVINEENAPLGMRYFALPSTASGFPAEDINDMIGNMTHAYMDIYPTARPGLIPFYMAWGTISLHLLCYFVFFDVFTPLTENDLLYARIIAWVMLPLVLLATIRLVMLTPLPAVRFHRQRQEACIYKGKGSWCFVPWTHILGVGTVHVQNQGPTSAVYVPPKAYNCFGFRLYVTDILTDTPVTPYLFNTFGNSEADILKQWECIRTFMTTEFQTITPRRGKHYWQLSGFKDLYLDIKNKHYISAFLGLFFTLLMGEPVYAFLLNLRNKHQRQFEDAEIKRWSEPL</sequence>
<gene>
    <name evidence="2" type="ORF">CUZ56_01654</name>
</gene>
<evidence type="ECO:0008006" key="4">
    <source>
        <dbReference type="Google" id="ProtNLM"/>
    </source>
</evidence>
<evidence type="ECO:0000313" key="2">
    <source>
        <dbReference type="EMBL" id="RUS66859.1"/>
    </source>
</evidence>
<dbReference type="RefSeq" id="WP_126979859.1">
    <property type="nucleotide sequence ID" value="NZ_PQSP01000003.1"/>
</dbReference>
<keyword evidence="1" id="KW-0472">Membrane</keyword>
<feature type="transmembrane region" description="Helical" evidence="1">
    <location>
        <begin position="64"/>
        <end position="84"/>
    </location>
</feature>
<keyword evidence="3" id="KW-1185">Reference proteome</keyword>
<feature type="transmembrane region" description="Helical" evidence="1">
    <location>
        <begin position="96"/>
        <end position="118"/>
    </location>
</feature>